<proteinExistence type="predicted"/>
<evidence type="ECO:0000313" key="3">
    <source>
        <dbReference type="Proteomes" id="UP001209878"/>
    </source>
</evidence>
<accession>A0AAD9JGF4</accession>
<protein>
    <submittedName>
        <fullName evidence="2">Uncharacterized protein</fullName>
    </submittedName>
</protein>
<evidence type="ECO:0000256" key="1">
    <source>
        <dbReference type="SAM" id="MobiDB-lite"/>
    </source>
</evidence>
<sequence length="285" mass="32214">MVCYSGNLVPRRIRPSLFHHTTSETDLQGDQDQLTDVDQTEVVGHHHDEAAVVHGDVMPILLLAVALHVDLADVRLVLGGVIVVGVDRGSRHTENLDHLHQNPNNKIRNLLVLITEERDHERQKIRHQRFARLNRQRQDIADLLVEETINRVGTDLVLVPPTELMSAGHIVSRHPREKMLPEPQQLSTVTANMHEVDHPYLVAITHQRGRSRLMVDRKVLAPDEIHHHGIAVDPTAQHRKKEHRETRTVAVQTCEGCGRKAANQKRVSASQRSGRYPANVNNPAR</sequence>
<organism evidence="2 3">
    <name type="scientific">Ridgeia piscesae</name>
    <name type="common">Tubeworm</name>
    <dbReference type="NCBI Taxonomy" id="27915"/>
    <lineage>
        <taxon>Eukaryota</taxon>
        <taxon>Metazoa</taxon>
        <taxon>Spiralia</taxon>
        <taxon>Lophotrochozoa</taxon>
        <taxon>Annelida</taxon>
        <taxon>Polychaeta</taxon>
        <taxon>Sedentaria</taxon>
        <taxon>Canalipalpata</taxon>
        <taxon>Sabellida</taxon>
        <taxon>Siboglinidae</taxon>
        <taxon>Ridgeia</taxon>
    </lineage>
</organism>
<reference evidence="2" key="1">
    <citation type="journal article" date="2023" name="Mol. Biol. Evol.">
        <title>Third-Generation Sequencing Reveals the Adaptive Role of the Epigenome in Three Deep-Sea Polychaetes.</title>
        <authorList>
            <person name="Perez M."/>
            <person name="Aroh O."/>
            <person name="Sun Y."/>
            <person name="Lan Y."/>
            <person name="Juniper S.K."/>
            <person name="Young C.R."/>
            <person name="Angers B."/>
            <person name="Qian P.Y."/>
        </authorList>
    </citation>
    <scope>NUCLEOTIDE SEQUENCE</scope>
    <source>
        <strain evidence="2">R07B-5</strain>
    </source>
</reference>
<feature type="compositionally biased region" description="Polar residues" evidence="1">
    <location>
        <begin position="265"/>
        <end position="285"/>
    </location>
</feature>
<gene>
    <name evidence="2" type="ORF">NP493_2580g00014</name>
</gene>
<evidence type="ECO:0000313" key="2">
    <source>
        <dbReference type="EMBL" id="KAK2151710.1"/>
    </source>
</evidence>
<dbReference type="AlphaFoldDB" id="A0AAD9JGF4"/>
<feature type="region of interest" description="Disordered" evidence="1">
    <location>
        <begin position="258"/>
        <end position="285"/>
    </location>
</feature>
<comment type="caution">
    <text evidence="2">The sequence shown here is derived from an EMBL/GenBank/DDBJ whole genome shotgun (WGS) entry which is preliminary data.</text>
</comment>
<dbReference type="EMBL" id="JAODUO010002566">
    <property type="protein sequence ID" value="KAK2151710.1"/>
    <property type="molecule type" value="Genomic_DNA"/>
</dbReference>
<name>A0AAD9JGF4_RIDPI</name>
<keyword evidence="3" id="KW-1185">Reference proteome</keyword>
<dbReference type="Proteomes" id="UP001209878">
    <property type="component" value="Unassembled WGS sequence"/>
</dbReference>